<sequence>MGKRRTLIKTFNGVDIGGGSRLLLEDCGLRDVITQLNVCHLEEDEEGPLHSLARCTKQEQRVAQ</sequence>
<dbReference type="AlphaFoldDB" id="A0A0D3EW46"/>
<reference evidence="1" key="2">
    <citation type="submission" date="2015-03" db="UniProtKB">
        <authorList>
            <consortium name="EnsemblPlants"/>
        </authorList>
    </citation>
    <scope>IDENTIFICATION</scope>
</reference>
<dbReference type="EnsemblPlants" id="OBART01G36960.1">
    <property type="protein sequence ID" value="OBART01G36960.1"/>
    <property type="gene ID" value="OBART01G36960"/>
</dbReference>
<reference evidence="1" key="1">
    <citation type="journal article" date="2009" name="Rice">
        <title>De Novo Next Generation Sequencing of Plant Genomes.</title>
        <authorList>
            <person name="Rounsley S."/>
            <person name="Marri P.R."/>
            <person name="Yu Y."/>
            <person name="He R."/>
            <person name="Sisneros N."/>
            <person name="Goicoechea J.L."/>
            <person name="Lee S.J."/>
            <person name="Angelova A."/>
            <person name="Kudrna D."/>
            <person name="Luo M."/>
            <person name="Affourtit J."/>
            <person name="Desany B."/>
            <person name="Knight J."/>
            <person name="Niazi F."/>
            <person name="Egholm M."/>
            <person name="Wing R.A."/>
        </authorList>
    </citation>
    <scope>NUCLEOTIDE SEQUENCE [LARGE SCALE GENOMIC DNA]</scope>
    <source>
        <strain evidence="1">cv. IRGC 105608</strain>
    </source>
</reference>
<protein>
    <submittedName>
        <fullName evidence="1">Uncharacterized protein</fullName>
    </submittedName>
</protein>
<keyword evidence="2" id="KW-1185">Reference proteome</keyword>
<proteinExistence type="predicted"/>
<evidence type="ECO:0000313" key="1">
    <source>
        <dbReference type="EnsemblPlants" id="OBART01G36960.1"/>
    </source>
</evidence>
<dbReference type="Proteomes" id="UP000026960">
    <property type="component" value="Chromosome 1"/>
</dbReference>
<dbReference type="Gramene" id="OBART01G36960.1">
    <property type="protein sequence ID" value="OBART01G36960.1"/>
    <property type="gene ID" value="OBART01G36960"/>
</dbReference>
<organism evidence="1">
    <name type="scientific">Oryza barthii</name>
    <dbReference type="NCBI Taxonomy" id="65489"/>
    <lineage>
        <taxon>Eukaryota</taxon>
        <taxon>Viridiplantae</taxon>
        <taxon>Streptophyta</taxon>
        <taxon>Embryophyta</taxon>
        <taxon>Tracheophyta</taxon>
        <taxon>Spermatophyta</taxon>
        <taxon>Magnoliopsida</taxon>
        <taxon>Liliopsida</taxon>
        <taxon>Poales</taxon>
        <taxon>Poaceae</taxon>
        <taxon>BOP clade</taxon>
        <taxon>Oryzoideae</taxon>
        <taxon>Oryzeae</taxon>
        <taxon>Oryzinae</taxon>
        <taxon>Oryza</taxon>
    </lineage>
</organism>
<dbReference type="PaxDb" id="65489-OBART01G36960.1"/>
<dbReference type="HOGENOM" id="CLU_2871153_0_0_1"/>
<accession>A0A0D3EW46</accession>
<evidence type="ECO:0000313" key="2">
    <source>
        <dbReference type="Proteomes" id="UP000026960"/>
    </source>
</evidence>
<name>A0A0D3EW46_9ORYZ</name>